<dbReference type="SUPFAM" id="SSF50494">
    <property type="entry name" value="Trypsin-like serine proteases"/>
    <property type="match status" value="1"/>
</dbReference>
<dbReference type="Pfam" id="PF13365">
    <property type="entry name" value="Trypsin_2"/>
    <property type="match status" value="1"/>
</dbReference>
<dbReference type="PRINTS" id="PR00834">
    <property type="entry name" value="PROTEASES2C"/>
</dbReference>
<evidence type="ECO:0000256" key="2">
    <source>
        <dbReference type="ARBA" id="ARBA00022670"/>
    </source>
</evidence>
<feature type="transmembrane region" description="Helical" evidence="5">
    <location>
        <begin position="26"/>
        <end position="51"/>
    </location>
</feature>
<feature type="domain" description="PDZ" evidence="6">
    <location>
        <begin position="315"/>
        <end position="408"/>
    </location>
</feature>
<evidence type="ECO:0000256" key="3">
    <source>
        <dbReference type="ARBA" id="ARBA00022801"/>
    </source>
</evidence>
<reference evidence="7 8" key="1">
    <citation type="submission" date="2020-08" db="EMBL/GenBank/DDBJ databases">
        <title>Genome public.</title>
        <authorList>
            <person name="Liu C."/>
            <person name="Sun Q."/>
        </authorList>
    </citation>
    <scope>NUCLEOTIDE SEQUENCE [LARGE SCALE GENOMIC DNA]</scope>
    <source>
        <strain evidence="7 8">BX0805</strain>
    </source>
</reference>
<keyword evidence="8" id="KW-1185">Reference proteome</keyword>
<sequence length="425" mass="45402">MPEKKEDEFAFIKEKIKDKPVSKRQVLSKVAVLLVSAVAFGLIACLVFTLVQPYMQEWLYPEEKPVVTIPKDELEPETEREPEKDSETENAAPVYITETQELETTDYQKLQNKIYAIGEEQNKSIVTVTGVKSDMDWFNTPYESSGQASGVVIANNGQELLILTEKKVITDAQAIRVTFVDGAIVNAVLKQYDGNTGVAVLSVALSDIPDVTLGAIKTAVLGNSYAVQPGTVVIALGSPLGANFSILTGDITATGNSVSTLDATYHVLNTDIVGNSSGSGVLINLNGEIVGLIMQGYSSGSDTNTLTAVSISELKEVIEKLSNNQSIPYLGAKLSTVTDEISASYDLPKGVYVKSVEMDSPAMNAGLQSGDVIVELNGAEITNVSDYTEKLLSLSPNTNVSIAVKRQGTDGYTKITCTAVVGVLE</sequence>
<keyword evidence="2" id="KW-0645">Protease</keyword>
<evidence type="ECO:0000256" key="5">
    <source>
        <dbReference type="SAM" id="Phobius"/>
    </source>
</evidence>
<dbReference type="Proteomes" id="UP000621540">
    <property type="component" value="Unassembled WGS sequence"/>
</dbReference>
<dbReference type="PANTHER" id="PTHR22939">
    <property type="entry name" value="SERINE PROTEASE FAMILY S1C HTRA-RELATED"/>
    <property type="match status" value="1"/>
</dbReference>
<feature type="compositionally biased region" description="Basic and acidic residues" evidence="4">
    <location>
        <begin position="69"/>
        <end position="87"/>
    </location>
</feature>
<gene>
    <name evidence="7" type="ORF">H8Z76_12615</name>
</gene>
<dbReference type="Pfam" id="PF13180">
    <property type="entry name" value="PDZ_2"/>
    <property type="match status" value="1"/>
</dbReference>
<feature type="region of interest" description="Disordered" evidence="4">
    <location>
        <begin position="69"/>
        <end position="91"/>
    </location>
</feature>
<dbReference type="InterPro" id="IPR001940">
    <property type="entry name" value="Peptidase_S1C"/>
</dbReference>
<dbReference type="InterPro" id="IPR009003">
    <property type="entry name" value="Peptidase_S1_PA"/>
</dbReference>
<evidence type="ECO:0000259" key="6">
    <source>
        <dbReference type="PROSITE" id="PS50106"/>
    </source>
</evidence>
<dbReference type="SUPFAM" id="SSF50156">
    <property type="entry name" value="PDZ domain-like"/>
    <property type="match status" value="1"/>
</dbReference>
<name>A0ABR7ID23_9FIRM</name>
<keyword evidence="5" id="KW-0472">Membrane</keyword>
<evidence type="ECO:0000256" key="1">
    <source>
        <dbReference type="ARBA" id="ARBA00010541"/>
    </source>
</evidence>
<dbReference type="EMBL" id="JACOQH010000011">
    <property type="protein sequence ID" value="MBC5754839.1"/>
    <property type="molecule type" value="Genomic_DNA"/>
</dbReference>
<dbReference type="Gene3D" id="2.30.42.10">
    <property type="match status" value="1"/>
</dbReference>
<dbReference type="InterPro" id="IPR001478">
    <property type="entry name" value="PDZ"/>
</dbReference>
<dbReference type="Gene3D" id="2.40.10.10">
    <property type="entry name" value="Trypsin-like serine proteases"/>
    <property type="match status" value="2"/>
</dbReference>
<comment type="similarity">
    <text evidence="1">Belongs to the peptidase S1C family.</text>
</comment>
<dbReference type="InterPro" id="IPR036034">
    <property type="entry name" value="PDZ_sf"/>
</dbReference>
<dbReference type="RefSeq" id="WP_186982704.1">
    <property type="nucleotide sequence ID" value="NZ_JACOQH010000011.1"/>
</dbReference>
<organism evidence="7 8">
    <name type="scientific">Roseburia yibonii</name>
    <dbReference type="NCBI Taxonomy" id="2763063"/>
    <lineage>
        <taxon>Bacteria</taxon>
        <taxon>Bacillati</taxon>
        <taxon>Bacillota</taxon>
        <taxon>Clostridia</taxon>
        <taxon>Lachnospirales</taxon>
        <taxon>Lachnospiraceae</taxon>
        <taxon>Roseburia</taxon>
    </lineage>
</organism>
<keyword evidence="3" id="KW-0378">Hydrolase</keyword>
<dbReference type="PROSITE" id="PS50106">
    <property type="entry name" value="PDZ"/>
    <property type="match status" value="1"/>
</dbReference>
<keyword evidence="5" id="KW-0812">Transmembrane</keyword>
<evidence type="ECO:0000313" key="8">
    <source>
        <dbReference type="Proteomes" id="UP000621540"/>
    </source>
</evidence>
<dbReference type="PANTHER" id="PTHR22939:SF129">
    <property type="entry name" value="SERINE PROTEASE HTRA2, MITOCHONDRIAL"/>
    <property type="match status" value="1"/>
</dbReference>
<accession>A0ABR7ID23</accession>
<keyword evidence="5" id="KW-1133">Transmembrane helix</keyword>
<evidence type="ECO:0000313" key="7">
    <source>
        <dbReference type="EMBL" id="MBC5754839.1"/>
    </source>
</evidence>
<comment type="caution">
    <text evidence="7">The sequence shown here is derived from an EMBL/GenBank/DDBJ whole genome shotgun (WGS) entry which is preliminary data.</text>
</comment>
<proteinExistence type="inferred from homology"/>
<dbReference type="SMART" id="SM00228">
    <property type="entry name" value="PDZ"/>
    <property type="match status" value="1"/>
</dbReference>
<dbReference type="InterPro" id="IPR043504">
    <property type="entry name" value="Peptidase_S1_PA_chymotrypsin"/>
</dbReference>
<evidence type="ECO:0000256" key="4">
    <source>
        <dbReference type="SAM" id="MobiDB-lite"/>
    </source>
</evidence>
<protein>
    <submittedName>
        <fullName evidence="7">PDZ domain-containing protein</fullName>
    </submittedName>
</protein>